<dbReference type="InterPro" id="IPR009057">
    <property type="entry name" value="Homeodomain-like_sf"/>
</dbReference>
<dbReference type="Pfam" id="PF00440">
    <property type="entry name" value="TetR_N"/>
    <property type="match status" value="1"/>
</dbReference>
<keyword evidence="1" id="KW-0805">Transcription regulation</keyword>
<dbReference type="SUPFAM" id="SSF48498">
    <property type="entry name" value="Tetracyclin repressor-like, C-terminal domain"/>
    <property type="match status" value="1"/>
</dbReference>
<dbReference type="Pfam" id="PF16925">
    <property type="entry name" value="TetR_C_13"/>
    <property type="match status" value="1"/>
</dbReference>
<feature type="domain" description="HTH tetR-type" evidence="6">
    <location>
        <begin position="20"/>
        <end position="80"/>
    </location>
</feature>
<dbReference type="PROSITE" id="PS01081">
    <property type="entry name" value="HTH_TETR_1"/>
    <property type="match status" value="1"/>
</dbReference>
<evidence type="ECO:0000313" key="8">
    <source>
        <dbReference type="Proteomes" id="UP000603352"/>
    </source>
</evidence>
<evidence type="ECO:0000256" key="4">
    <source>
        <dbReference type="PROSITE-ProRule" id="PRU00335"/>
    </source>
</evidence>
<dbReference type="RefSeq" id="WP_188573915.1">
    <property type="nucleotide sequence ID" value="NZ_BMDZ01000001.1"/>
</dbReference>
<name>A0ABQ1I6W4_9PROT</name>
<dbReference type="EMBL" id="BMDZ01000001">
    <property type="protein sequence ID" value="GGB22920.1"/>
    <property type="molecule type" value="Genomic_DNA"/>
</dbReference>
<dbReference type="InterPro" id="IPR023772">
    <property type="entry name" value="DNA-bd_HTH_TetR-type_CS"/>
</dbReference>
<evidence type="ECO:0000313" key="7">
    <source>
        <dbReference type="EMBL" id="GGB22920.1"/>
    </source>
</evidence>
<sequence>MKNAQSPPATGRAGRGRPRGFDRDAALATAMRLFWERGYEGTSIADLTAAMGITPPSLYAAFGSKEALYREVLALYRTGPGLFTMAALQGEPTARGAIARLLRETALAFTDGSHPAGCLISTALVAAAPDHQAVAAEAARLRRATIEAIADRIRQGIAAGEYPAGTDAMALARLYGAVIQGMSVQACDGADAAALLAMVDAVLAPAW</sequence>
<feature type="DNA-binding region" description="H-T-H motif" evidence="4">
    <location>
        <begin position="43"/>
        <end position="62"/>
    </location>
</feature>
<dbReference type="PANTHER" id="PTHR47506">
    <property type="entry name" value="TRANSCRIPTIONAL REGULATORY PROTEIN"/>
    <property type="match status" value="1"/>
</dbReference>
<evidence type="ECO:0000256" key="3">
    <source>
        <dbReference type="ARBA" id="ARBA00023163"/>
    </source>
</evidence>
<dbReference type="PRINTS" id="PR00455">
    <property type="entry name" value="HTHTETR"/>
</dbReference>
<evidence type="ECO:0000256" key="5">
    <source>
        <dbReference type="SAM" id="MobiDB-lite"/>
    </source>
</evidence>
<dbReference type="Gene3D" id="1.10.10.60">
    <property type="entry name" value="Homeodomain-like"/>
    <property type="match status" value="1"/>
</dbReference>
<evidence type="ECO:0000256" key="2">
    <source>
        <dbReference type="ARBA" id="ARBA00023125"/>
    </source>
</evidence>
<keyword evidence="8" id="KW-1185">Reference proteome</keyword>
<evidence type="ECO:0000256" key="1">
    <source>
        <dbReference type="ARBA" id="ARBA00023015"/>
    </source>
</evidence>
<dbReference type="Proteomes" id="UP000603352">
    <property type="component" value="Unassembled WGS sequence"/>
</dbReference>
<gene>
    <name evidence="7" type="primary">cifR</name>
    <name evidence="7" type="ORF">GCM10011505_00150</name>
</gene>
<reference evidence="8" key="1">
    <citation type="journal article" date="2019" name="Int. J. Syst. Evol. Microbiol.">
        <title>The Global Catalogue of Microorganisms (GCM) 10K type strain sequencing project: providing services to taxonomists for standard genome sequencing and annotation.</title>
        <authorList>
            <consortium name="The Broad Institute Genomics Platform"/>
            <consortium name="The Broad Institute Genome Sequencing Center for Infectious Disease"/>
            <person name="Wu L."/>
            <person name="Ma J."/>
        </authorList>
    </citation>
    <scope>NUCLEOTIDE SEQUENCE [LARGE SCALE GENOMIC DNA]</scope>
    <source>
        <strain evidence="8">CGMCC 1.10188</strain>
    </source>
</reference>
<proteinExistence type="predicted"/>
<dbReference type="Gene3D" id="1.10.357.10">
    <property type="entry name" value="Tetracycline Repressor, domain 2"/>
    <property type="match status" value="1"/>
</dbReference>
<protein>
    <submittedName>
        <fullName evidence="7">TetR family transcriptional regulator</fullName>
    </submittedName>
</protein>
<organism evidence="7 8">
    <name type="scientific">Tistrella bauzanensis</name>
    <dbReference type="NCBI Taxonomy" id="657419"/>
    <lineage>
        <taxon>Bacteria</taxon>
        <taxon>Pseudomonadati</taxon>
        <taxon>Pseudomonadota</taxon>
        <taxon>Alphaproteobacteria</taxon>
        <taxon>Geminicoccales</taxon>
        <taxon>Geminicoccaceae</taxon>
        <taxon>Tistrella</taxon>
    </lineage>
</organism>
<dbReference type="InterPro" id="IPR001647">
    <property type="entry name" value="HTH_TetR"/>
</dbReference>
<dbReference type="InterPro" id="IPR036271">
    <property type="entry name" value="Tet_transcr_reg_TetR-rel_C_sf"/>
</dbReference>
<dbReference type="PANTHER" id="PTHR47506:SF1">
    <property type="entry name" value="HTH-TYPE TRANSCRIPTIONAL REGULATOR YJDC"/>
    <property type="match status" value="1"/>
</dbReference>
<dbReference type="InterPro" id="IPR011075">
    <property type="entry name" value="TetR_C"/>
</dbReference>
<feature type="region of interest" description="Disordered" evidence="5">
    <location>
        <begin position="1"/>
        <end position="20"/>
    </location>
</feature>
<evidence type="ECO:0000259" key="6">
    <source>
        <dbReference type="PROSITE" id="PS50977"/>
    </source>
</evidence>
<keyword evidence="2 4" id="KW-0238">DNA-binding</keyword>
<comment type="caution">
    <text evidence="7">The sequence shown here is derived from an EMBL/GenBank/DDBJ whole genome shotgun (WGS) entry which is preliminary data.</text>
</comment>
<accession>A0ABQ1I6W4</accession>
<dbReference type="PROSITE" id="PS50977">
    <property type="entry name" value="HTH_TETR_2"/>
    <property type="match status" value="1"/>
</dbReference>
<keyword evidence="3" id="KW-0804">Transcription</keyword>
<dbReference type="SUPFAM" id="SSF46689">
    <property type="entry name" value="Homeodomain-like"/>
    <property type="match status" value="1"/>
</dbReference>